<accession>X1VF54</accession>
<reference evidence="1" key="1">
    <citation type="journal article" date="2014" name="Front. Microbiol.">
        <title>High frequency of phylogenetically diverse reductive dehalogenase-homologous genes in deep subseafloor sedimentary metagenomes.</title>
        <authorList>
            <person name="Kawai M."/>
            <person name="Futagami T."/>
            <person name="Toyoda A."/>
            <person name="Takaki Y."/>
            <person name="Nishi S."/>
            <person name="Hori S."/>
            <person name="Arai W."/>
            <person name="Tsubouchi T."/>
            <person name="Morono Y."/>
            <person name="Uchiyama I."/>
            <person name="Ito T."/>
            <person name="Fujiyama A."/>
            <person name="Inagaki F."/>
            <person name="Takami H."/>
        </authorList>
    </citation>
    <scope>NUCLEOTIDE SEQUENCE</scope>
    <source>
        <strain evidence="1">Expedition CK06-06</strain>
    </source>
</reference>
<dbReference type="AlphaFoldDB" id="X1VF54"/>
<organism evidence="1">
    <name type="scientific">marine sediment metagenome</name>
    <dbReference type="NCBI Taxonomy" id="412755"/>
    <lineage>
        <taxon>unclassified sequences</taxon>
        <taxon>metagenomes</taxon>
        <taxon>ecological metagenomes</taxon>
    </lineage>
</organism>
<evidence type="ECO:0000313" key="1">
    <source>
        <dbReference type="EMBL" id="GAJ12946.1"/>
    </source>
</evidence>
<proteinExistence type="predicted"/>
<name>X1VF54_9ZZZZ</name>
<feature type="non-terminal residue" evidence="1">
    <location>
        <position position="257"/>
    </location>
</feature>
<protein>
    <submittedName>
        <fullName evidence="1">Uncharacterized protein</fullName>
    </submittedName>
</protein>
<gene>
    <name evidence="1" type="ORF">S12H4_44079</name>
</gene>
<dbReference type="EMBL" id="BARW01027121">
    <property type="protein sequence ID" value="GAJ12946.1"/>
    <property type="molecule type" value="Genomic_DNA"/>
</dbReference>
<sequence>LFRSNVALAKGQDILPGIDFQGEKSLALLTPSPGYTWLKEPASELPELPQWVVDLVPVAGSRPKLKVPHLDIPLEQQARFLPEYNRAVMEKAGRKKIKVWVHQAWTELRTLSIQVDGGSGFLNVESVIDFLIRQGFRGSRDFHQGTYDCLAWQIIDTGMGNHWERTPGGKLSLFSSTKVGRLLEVGDFRTRRWHVAPLSDMTTKREKLAWFRAIAGYDSIDRNDPKFHPIARGTIQRKRSGVSPTTQIADDKVLGLI</sequence>
<comment type="caution">
    <text evidence="1">The sequence shown here is derived from an EMBL/GenBank/DDBJ whole genome shotgun (WGS) entry which is preliminary data.</text>
</comment>
<feature type="non-terminal residue" evidence="1">
    <location>
        <position position="1"/>
    </location>
</feature>